<proteinExistence type="predicted"/>
<dbReference type="PANTHER" id="PTHR14499">
    <property type="entry name" value="POTASSIUM CHANNEL TETRAMERIZATION DOMAIN-CONTAINING"/>
    <property type="match status" value="1"/>
</dbReference>
<dbReference type="AlphaFoldDB" id="A0A093PBL5"/>
<feature type="domain" description="Potassium channel tetramerisation-type BTB" evidence="2">
    <location>
        <begin position="14"/>
        <end position="81"/>
    </location>
</feature>
<dbReference type="Pfam" id="PF02214">
    <property type="entry name" value="BTB_2"/>
    <property type="match status" value="1"/>
</dbReference>
<name>A0A093PBL5_PYGAD</name>
<sequence length="835" mass="94944">KELESIMESAEELINFNVGGWYFSIPKSKVAQFPESLLWKEACVQDQSENLRLFIDQDGFIFRHLHYYMQTSKLSFFSCAELNLLYEQALILQLTPLLQILDHLKEAKYNLRVQPADTPAAERTSLNYWRTRKCTSKPSETPPNSPAFTGLHERAPLGLVDTPLLDTEDEVNYCFLPLDLVAKYPVLVKDDNLLWLLENAALIECECSEFRFIVNFLRSEKMLLPDDFSNIDALEEEVLILGIPELIDAVKIYRGNIMYIAIYFLPYMHWANYPDSALGQLCVGSDLGRSRLHLSGDGILFQHARNWLGTCRLPLTENISEIEEVCAYLDKRDTTYEPMKDALKRYLKQQLPAESRDYDADWTAEVSVCSLRQIVKVYVGSNWYETYLQTLLKYPELLSNDKKVCWITYGQSLLIHGDGQMFRHVLNFLRLGKLFLPAEFKEWPLFCQEAEEYQIPSLLEALYHSDAYRLWIQNNELRNEVYFPCRRLNIVSWSKELEFSKDPKEVYSCTAVASSKCSINTWCNIKDLKGKQDTSGEKTKYPRMISQVRGTKRRNTPGGYDASSDSLVNPSYYKHLVSPPRKRGMRSGLTKKVESKDSASHIQKLISLVKEWDAASSKRCDFRHVRTSDGRIAGSVSQCNTPEKDRGVKAPIASSPGRRSFAVQGERRSFAVQGDNHITRYEGGAEGKQPEQHVFTQSLPVAPSAGTYQCGTVKPTPAAGNDAENTSREQPEDRRNVGLILTVEHPPVVGSDGFCTGDEESVVYSALLDGSQLATPNAQAPSEDIVFASFALSHEEIFYARKCHFFLTDVILDSVRQKDPKEITARVGTLVNRLW</sequence>
<dbReference type="SUPFAM" id="SSF54695">
    <property type="entry name" value="POZ domain"/>
    <property type="match status" value="3"/>
</dbReference>
<dbReference type="STRING" id="9238.A0A093PBL5"/>
<accession>A0A093PBL5</accession>
<evidence type="ECO:0000259" key="2">
    <source>
        <dbReference type="Pfam" id="PF02214"/>
    </source>
</evidence>
<organism evidence="3 4">
    <name type="scientific">Pygoscelis adeliae</name>
    <name type="common">Adelie penguin</name>
    <dbReference type="NCBI Taxonomy" id="9238"/>
    <lineage>
        <taxon>Eukaryota</taxon>
        <taxon>Metazoa</taxon>
        <taxon>Chordata</taxon>
        <taxon>Craniata</taxon>
        <taxon>Vertebrata</taxon>
        <taxon>Euteleostomi</taxon>
        <taxon>Archelosauria</taxon>
        <taxon>Archosauria</taxon>
        <taxon>Dinosauria</taxon>
        <taxon>Saurischia</taxon>
        <taxon>Theropoda</taxon>
        <taxon>Coelurosauria</taxon>
        <taxon>Aves</taxon>
        <taxon>Neognathae</taxon>
        <taxon>Neoaves</taxon>
        <taxon>Aequornithes</taxon>
        <taxon>Sphenisciformes</taxon>
        <taxon>Spheniscidae</taxon>
        <taxon>Pygoscelis</taxon>
    </lineage>
</organism>
<dbReference type="GO" id="GO:0051260">
    <property type="term" value="P:protein homooligomerization"/>
    <property type="evidence" value="ECO:0007669"/>
    <property type="project" value="InterPro"/>
</dbReference>
<feature type="region of interest" description="Disordered" evidence="1">
    <location>
        <begin position="706"/>
        <end position="733"/>
    </location>
</feature>
<dbReference type="CDD" id="cd18373">
    <property type="entry name" value="BTB1_POZ_KCTD19"/>
    <property type="match status" value="1"/>
</dbReference>
<dbReference type="Proteomes" id="UP000054081">
    <property type="component" value="Unassembled WGS sequence"/>
</dbReference>
<gene>
    <name evidence="3" type="ORF">AS28_11089</name>
</gene>
<dbReference type="PANTHER" id="PTHR14499:SF20">
    <property type="entry name" value="BTB_POZ DOMAIN-CONTAINING PROTEIN KCTD19"/>
    <property type="match status" value="1"/>
</dbReference>
<dbReference type="InterPro" id="IPR011333">
    <property type="entry name" value="SKP1/BTB/POZ_sf"/>
</dbReference>
<dbReference type="InterPro" id="IPR003131">
    <property type="entry name" value="T1-type_BTB"/>
</dbReference>
<dbReference type="Gene3D" id="3.30.710.10">
    <property type="entry name" value="Potassium Channel Kv1.1, Chain A"/>
    <property type="match status" value="3"/>
</dbReference>
<dbReference type="EMBL" id="KL225379">
    <property type="protein sequence ID" value="KFW71600.1"/>
    <property type="molecule type" value="Genomic_DNA"/>
</dbReference>
<keyword evidence="4" id="KW-1185">Reference proteome</keyword>
<feature type="non-terminal residue" evidence="3">
    <location>
        <position position="1"/>
    </location>
</feature>
<feature type="non-terminal residue" evidence="3">
    <location>
        <position position="835"/>
    </location>
</feature>
<evidence type="ECO:0000313" key="3">
    <source>
        <dbReference type="EMBL" id="KFW71600.1"/>
    </source>
</evidence>
<dbReference type="CDD" id="cd18374">
    <property type="entry name" value="BTB2_POZ_KCTD19"/>
    <property type="match status" value="1"/>
</dbReference>
<feature type="region of interest" description="Disordered" evidence="1">
    <location>
        <begin position="575"/>
        <end position="596"/>
    </location>
</feature>
<reference evidence="3 4" key="1">
    <citation type="submission" date="2014-04" db="EMBL/GenBank/DDBJ databases">
        <title>Genome evolution of avian class.</title>
        <authorList>
            <person name="Zhang G."/>
            <person name="Li C."/>
        </authorList>
    </citation>
    <scope>NUCLEOTIDE SEQUENCE [LARGE SCALE GENOMIC DNA]</scope>
    <source>
        <strain evidence="3">BGI_AS28</strain>
    </source>
</reference>
<evidence type="ECO:0000256" key="1">
    <source>
        <dbReference type="SAM" id="MobiDB-lite"/>
    </source>
</evidence>
<protein>
    <submittedName>
        <fullName evidence="3">BTB/POZ domain-containing protein KCTD19</fullName>
    </submittedName>
</protein>
<evidence type="ECO:0000313" key="4">
    <source>
        <dbReference type="Proteomes" id="UP000054081"/>
    </source>
</evidence>
<feature type="region of interest" description="Disordered" evidence="1">
    <location>
        <begin position="639"/>
        <end position="663"/>
    </location>
</feature>